<dbReference type="InterPro" id="IPR020946">
    <property type="entry name" value="Flavin_mOase-like"/>
</dbReference>
<evidence type="ECO:0000256" key="3">
    <source>
        <dbReference type="ARBA" id="ARBA00023002"/>
    </source>
</evidence>
<evidence type="ECO:0000313" key="5">
    <source>
        <dbReference type="EMBL" id="QSP93943.1"/>
    </source>
</evidence>
<evidence type="ECO:0000313" key="6">
    <source>
        <dbReference type="Proteomes" id="UP000663555"/>
    </source>
</evidence>
<keyword evidence="1" id="KW-0285">Flavoprotein</keyword>
<evidence type="ECO:0000256" key="1">
    <source>
        <dbReference type="ARBA" id="ARBA00022630"/>
    </source>
</evidence>
<organism evidence="5 6">
    <name type="scientific">Marinobacter salinisoli</name>
    <dbReference type="NCBI Taxonomy" id="2769486"/>
    <lineage>
        <taxon>Bacteria</taxon>
        <taxon>Pseudomonadati</taxon>
        <taxon>Pseudomonadota</taxon>
        <taxon>Gammaproteobacteria</taxon>
        <taxon>Pseudomonadales</taxon>
        <taxon>Marinobacteraceae</taxon>
        <taxon>Marinobacter</taxon>
    </lineage>
</organism>
<dbReference type="EMBL" id="CP071247">
    <property type="protein sequence ID" value="QSP93943.1"/>
    <property type="molecule type" value="Genomic_DNA"/>
</dbReference>
<reference evidence="5 6" key="1">
    <citation type="submission" date="2021-03" db="EMBL/GenBank/DDBJ databases">
        <title>Genome sequencing of Marinobacter sp. LPB0319.</title>
        <authorList>
            <person name="Kim J."/>
        </authorList>
    </citation>
    <scope>NUCLEOTIDE SEQUENCE [LARGE SCALE GENOMIC DNA]</scope>
    <source>
        <strain evidence="5 6">LPB0319</strain>
    </source>
</reference>
<dbReference type="InterPro" id="IPR051209">
    <property type="entry name" value="FAD-bind_Monooxygenase_sf"/>
</dbReference>
<evidence type="ECO:0000256" key="2">
    <source>
        <dbReference type="ARBA" id="ARBA00022827"/>
    </source>
</evidence>
<dbReference type="RefSeq" id="WP_206643165.1">
    <property type="nucleotide sequence ID" value="NZ_CP071247.1"/>
</dbReference>
<sequence length="493" mass="55849">MSDRTDSNSPSILIIGAGFGGLGMAITLKKAGFENFRILEKAADVGGTWRDNTYPGAACDVQSHLYSYSFEPKHDWSRKFGHQAEILGYMKHCVLKYGLSNHLQFNSEISEAAFDESHNRWRVELTCGEILEADVLISATGQLNRPAWPSLPGMERFAGQRFHSARWDHDYDLKDKRVAVIGTGASAIQFVPEIAGKVKSLMLFQRSAPWVLPKPDRPFHSWEQKLFRAVPAWDRLYRSLIYWKNESRALAFTKFSWLLEVFAWQARREARKHVSDPEKFKHVIPDYQIGCKRVLISNDWYPAINQPNVTLITERIERINDSGIVTRGGTHHTVDAIIYGTGFKASEFLAPITIRGRSGVTLDEAWTGGASAFKGIAVNGFPNFFMLYGPNTNLAHNSIIFMLESQFRYILDAVRLLSDRRGTAMEVQGHQQKQYASVIQSGLEGSVWSSGCHSWYLDASGKNTVNWPGFTFTYRWQTRRVDPDDYAFTAPTN</sequence>
<gene>
    <name evidence="5" type="ORF">LPB19_12150</name>
</gene>
<keyword evidence="3" id="KW-0560">Oxidoreductase</keyword>
<feature type="transmembrane region" description="Helical" evidence="4">
    <location>
        <begin position="12"/>
        <end position="28"/>
    </location>
</feature>
<keyword evidence="4" id="KW-0812">Transmembrane</keyword>
<keyword evidence="6" id="KW-1185">Reference proteome</keyword>
<dbReference type="Proteomes" id="UP000663555">
    <property type="component" value="Chromosome"/>
</dbReference>
<keyword evidence="4" id="KW-0472">Membrane</keyword>
<keyword evidence="4" id="KW-1133">Transmembrane helix</keyword>
<dbReference type="PANTHER" id="PTHR42877">
    <property type="entry name" value="L-ORNITHINE N(5)-MONOOXYGENASE-RELATED"/>
    <property type="match status" value="1"/>
</dbReference>
<protein>
    <submittedName>
        <fullName evidence="5">NAD(P)/FAD-dependent oxidoreductase</fullName>
    </submittedName>
</protein>
<dbReference type="InterPro" id="IPR036188">
    <property type="entry name" value="FAD/NAD-bd_sf"/>
</dbReference>
<evidence type="ECO:0000256" key="4">
    <source>
        <dbReference type="SAM" id="Phobius"/>
    </source>
</evidence>
<dbReference type="SUPFAM" id="SSF51905">
    <property type="entry name" value="FAD/NAD(P)-binding domain"/>
    <property type="match status" value="1"/>
</dbReference>
<dbReference type="Gene3D" id="3.50.50.60">
    <property type="entry name" value="FAD/NAD(P)-binding domain"/>
    <property type="match status" value="2"/>
</dbReference>
<name>A0ABX7MNW6_9GAMM</name>
<dbReference type="PANTHER" id="PTHR42877:SF4">
    <property type="entry name" value="FAD_NAD(P)-BINDING DOMAIN-CONTAINING PROTEIN-RELATED"/>
    <property type="match status" value="1"/>
</dbReference>
<keyword evidence="2" id="KW-0274">FAD</keyword>
<accession>A0ABX7MNW6</accession>
<dbReference type="Pfam" id="PF00743">
    <property type="entry name" value="FMO-like"/>
    <property type="match status" value="1"/>
</dbReference>
<proteinExistence type="predicted"/>